<feature type="compositionally biased region" description="Gly residues" evidence="1">
    <location>
        <begin position="453"/>
        <end position="462"/>
    </location>
</feature>
<sequence>MGFRTSKAAMAVAMSTECGLGSLSLAYNSSITERQQRDIAAALQRRRGDRERQQWERELLVVERRMGLAGVGEQEGGGMFGPSMSVEFQPPLETKRERERDAEVERERHLDSAAPDMSFFMTGQVPTQTGGEGDMERERERAAEPVHAPQAMYSPHPPAQPQPTQREGGRERGRERGRRQGSRAMPPTHQEREIHREREVEREVPPAAAPTPAAEVSSPTRPPARPSIMTTHSPLMIFDQREREREREGGKEKEGESATSNDTLSQFLASLGKRILDEKRDTPTVSGAAPVPPGSVVIPSIPSSSAPVYAPSPAVLPSMPYMAYTPQACLRAGTEPSFGEGLDGQEGTVSDNTGDRERERERESAMERALLDMHSSMASVTSRPPGADTRETRETRGSRETLRSTESVGSVEGESSARTETVSREREVTLSRDASSEGVPDSVWGTSSVVQNGAGGIFGFGGEEGEGEREGEREDASPVYEETEETESQYREQTLSESRYAMESSHSASAVGSEARETGGEGETETEREGESGPSESPALSNNDSGDRGVVDASADVSGASASVETEGERENERERDSVERVNESSPSPSASGAGSTSALPPLPFGHSSKGSKGVSDSQEQMRAFIDTLGMGGERERDGEGDWGSGYVAGLSLPGTPSLWGQTTIQEERGRESEERERDGERERTVSPAERRSESRTRTVSRSVSLSPSHSRSTGSEREREEDGAMTRIPSVSVFLPSLLSQGGEGEGGASTASTGTAGRVVSVMQVEGGEVSETDTALESGEGEGEREGERKYTYEPSPSPDETVSDDALSLLPPFTPLRKRDLVQLIRGLQDVTRKRTPTQKEASLIISVFQQFLARVGVHETESRQWCESILATRARDEVMASALHTTVIELTHAVEERQAEREEFELVLEEDTERLRQSKRTAAKYRTVASEDQADTHLQQMRLAQCMSDLGDTKSETAVLLRRIGALQREIGAMREEGADRESKVEQLERQLETGSFKEMERVRERQSDSVLSGTTWKDDHIKYLSDQVTSISDMLVQTRRALEEVVGTDVY</sequence>
<evidence type="ECO:0000313" key="5">
    <source>
        <dbReference type="Proteomes" id="UP000265618"/>
    </source>
</evidence>
<feature type="compositionally biased region" description="Basic and acidic residues" evidence="1">
    <location>
        <begin position="388"/>
        <end position="403"/>
    </location>
</feature>
<feature type="compositionally biased region" description="Basic and acidic residues" evidence="1">
    <location>
        <begin position="353"/>
        <end position="371"/>
    </location>
</feature>
<evidence type="ECO:0000313" key="3">
    <source>
        <dbReference type="EMBL" id="GIQ83453.1"/>
    </source>
</evidence>
<feature type="compositionally biased region" description="Basic and acidic residues" evidence="1">
    <location>
        <begin position="239"/>
        <end position="256"/>
    </location>
</feature>
<feature type="compositionally biased region" description="Low complexity" evidence="1">
    <location>
        <begin position="404"/>
        <end position="414"/>
    </location>
</feature>
<feature type="compositionally biased region" description="Basic and acidic residues" evidence="1">
    <location>
        <begin position="666"/>
        <end position="697"/>
    </location>
</feature>
<feature type="compositionally biased region" description="Basic and acidic residues" evidence="1">
    <location>
        <begin position="785"/>
        <end position="795"/>
    </location>
</feature>
<organism evidence="3 5">
    <name type="scientific">Kipferlia bialata</name>
    <dbReference type="NCBI Taxonomy" id="797122"/>
    <lineage>
        <taxon>Eukaryota</taxon>
        <taxon>Metamonada</taxon>
        <taxon>Carpediemonas-like organisms</taxon>
        <taxon>Kipferlia</taxon>
    </lineage>
</organism>
<reference evidence="3" key="1">
    <citation type="submission" date="2016-10" db="EMBL/GenBank/DDBJ databases">
        <authorList>
            <person name="Tanifuji G."/>
            <person name="Kume K."/>
            <person name="Nakayama T."/>
            <person name="Takabayashi S."/>
            <person name="Hashimoto T."/>
        </authorList>
    </citation>
    <scope>NUCLEOTIDE SEQUENCE</scope>
    <source>
        <strain evidence="3">NY0173</strain>
    </source>
</reference>
<feature type="compositionally biased region" description="Low complexity" evidence="1">
    <location>
        <begin position="585"/>
        <end position="600"/>
    </location>
</feature>
<feature type="compositionally biased region" description="Low complexity" evidence="1">
    <location>
        <begin position="698"/>
        <end position="714"/>
    </location>
</feature>
<comment type="caution">
    <text evidence="3">The sequence shown here is derived from an EMBL/GenBank/DDBJ whole genome shotgun (WGS) entry which is preliminary data.</text>
</comment>
<protein>
    <submittedName>
        <fullName evidence="3">Uncharacterized protein</fullName>
    </submittedName>
</protein>
<feature type="region of interest" description="Disordered" evidence="1">
    <location>
        <begin position="334"/>
        <end position="812"/>
    </location>
</feature>
<reference evidence="3 5" key="2">
    <citation type="journal article" date="2018" name="PLoS ONE">
        <title>The draft genome of Kipferlia bialata reveals reductive genome evolution in fornicate parasites.</title>
        <authorList>
            <person name="Tanifuji G."/>
            <person name="Takabayashi S."/>
            <person name="Kume K."/>
            <person name="Takagi M."/>
            <person name="Nakayama T."/>
            <person name="Kamikawa R."/>
            <person name="Inagaki Y."/>
            <person name="Hashimoto T."/>
        </authorList>
    </citation>
    <scope>NUCLEOTIDE SEQUENCE [LARGE SCALE GENOMIC DNA]</scope>
    <source>
        <strain evidence="3">NY0173</strain>
    </source>
</reference>
<evidence type="ECO:0000313" key="4">
    <source>
        <dbReference type="EMBL" id="GIQ85840.1"/>
    </source>
</evidence>
<feature type="region of interest" description="Disordered" evidence="1">
    <location>
        <begin position="73"/>
        <end position="274"/>
    </location>
</feature>
<feature type="compositionally biased region" description="Basic and acidic residues" evidence="1">
    <location>
        <begin position="134"/>
        <end position="144"/>
    </location>
</feature>
<feature type="compositionally biased region" description="Low complexity" evidence="1">
    <location>
        <begin position="730"/>
        <end position="741"/>
    </location>
</feature>
<feature type="compositionally biased region" description="Basic and acidic residues" evidence="1">
    <location>
        <begin position="189"/>
        <end position="204"/>
    </location>
</feature>
<feature type="compositionally biased region" description="Low complexity" evidence="1">
    <location>
        <begin position="750"/>
        <end position="759"/>
    </location>
</feature>
<feature type="compositionally biased region" description="Polar residues" evidence="1">
    <location>
        <begin position="257"/>
        <end position="268"/>
    </location>
</feature>
<dbReference type="EMBL" id="BDIP01002166">
    <property type="protein sequence ID" value="GIQ85840.1"/>
    <property type="molecule type" value="Genomic_DNA"/>
</dbReference>
<dbReference type="EMBL" id="BDIP01001057">
    <property type="protein sequence ID" value="GIQ83453.1"/>
    <property type="molecule type" value="Genomic_DNA"/>
</dbReference>
<evidence type="ECO:0000256" key="1">
    <source>
        <dbReference type="SAM" id="MobiDB-lite"/>
    </source>
</evidence>
<dbReference type="Proteomes" id="UP000265618">
    <property type="component" value="Unassembled WGS sequence"/>
</dbReference>
<feature type="compositionally biased region" description="Basic and acidic residues" evidence="1">
    <location>
        <begin position="415"/>
        <end position="430"/>
    </location>
</feature>
<gene>
    <name evidence="2" type="ORF">KIPB_000963</name>
    <name evidence="3" type="ORF">KIPB_004778</name>
    <name evidence="4" type="ORF">KIPB_007578</name>
</gene>
<feature type="compositionally biased region" description="Low complexity" evidence="1">
    <location>
        <begin position="210"/>
        <end position="219"/>
    </location>
</feature>
<keyword evidence="5" id="KW-1185">Reference proteome</keyword>
<name>A0A9K3CW86_9EUKA</name>
<feature type="compositionally biased region" description="Basic and acidic residues" evidence="1">
    <location>
        <begin position="93"/>
        <end position="111"/>
    </location>
</feature>
<feature type="compositionally biased region" description="Polar residues" evidence="1">
    <location>
        <begin position="609"/>
        <end position="621"/>
    </location>
</feature>
<feature type="compositionally biased region" description="Basic and acidic residues" evidence="1">
    <location>
        <begin position="567"/>
        <end position="583"/>
    </location>
</feature>
<dbReference type="AlphaFoldDB" id="A0A9K3CW86"/>
<feature type="compositionally biased region" description="Basic and acidic residues" evidence="1">
    <location>
        <begin position="514"/>
        <end position="531"/>
    </location>
</feature>
<feature type="compositionally biased region" description="Low complexity" evidence="1">
    <location>
        <begin position="551"/>
        <end position="565"/>
    </location>
</feature>
<evidence type="ECO:0000313" key="2">
    <source>
        <dbReference type="EMBL" id="GIQ80203.1"/>
    </source>
</evidence>
<dbReference type="EMBL" id="BDIP01000123">
    <property type="protein sequence ID" value="GIQ80203.1"/>
    <property type="molecule type" value="Genomic_DNA"/>
</dbReference>
<proteinExistence type="predicted"/>
<feature type="compositionally biased region" description="Basic and acidic residues" evidence="1">
    <location>
        <begin position="715"/>
        <end position="725"/>
    </location>
</feature>
<accession>A0A9K3CW86</accession>